<organism evidence="2 3">
    <name type="scientific">Gossypium australe</name>
    <dbReference type="NCBI Taxonomy" id="47621"/>
    <lineage>
        <taxon>Eukaryota</taxon>
        <taxon>Viridiplantae</taxon>
        <taxon>Streptophyta</taxon>
        <taxon>Embryophyta</taxon>
        <taxon>Tracheophyta</taxon>
        <taxon>Spermatophyta</taxon>
        <taxon>Magnoliopsida</taxon>
        <taxon>eudicotyledons</taxon>
        <taxon>Gunneridae</taxon>
        <taxon>Pentapetalae</taxon>
        <taxon>rosids</taxon>
        <taxon>malvids</taxon>
        <taxon>Malvales</taxon>
        <taxon>Malvaceae</taxon>
        <taxon>Malvoideae</taxon>
        <taxon>Gossypium</taxon>
    </lineage>
</organism>
<comment type="caution">
    <text evidence="2">The sequence shown here is derived from an EMBL/GenBank/DDBJ whole genome shotgun (WGS) entry which is preliminary data.</text>
</comment>
<dbReference type="PANTHER" id="PTHR47266">
    <property type="entry name" value="ENDONUCLEASE-RELATED"/>
    <property type="match status" value="1"/>
</dbReference>
<protein>
    <submittedName>
        <fullName evidence="2">Retrovirus-related Pol polyprotein from transposon 412 family</fullName>
    </submittedName>
</protein>
<dbReference type="GO" id="GO:0003676">
    <property type="term" value="F:nucleic acid binding"/>
    <property type="evidence" value="ECO:0007669"/>
    <property type="project" value="InterPro"/>
</dbReference>
<accession>A0A5B6VW13</accession>
<reference evidence="3" key="1">
    <citation type="journal article" date="2019" name="Plant Biotechnol. J.">
        <title>Genome sequencing of the Australian wild diploid species Gossypium australe highlights disease resistance and delayed gland morphogenesis.</title>
        <authorList>
            <person name="Cai Y."/>
            <person name="Cai X."/>
            <person name="Wang Q."/>
            <person name="Wang P."/>
            <person name="Zhang Y."/>
            <person name="Cai C."/>
            <person name="Xu Y."/>
            <person name="Wang K."/>
            <person name="Zhou Z."/>
            <person name="Wang C."/>
            <person name="Geng S."/>
            <person name="Li B."/>
            <person name="Dong Q."/>
            <person name="Hou Y."/>
            <person name="Wang H."/>
            <person name="Ai P."/>
            <person name="Liu Z."/>
            <person name="Yi F."/>
            <person name="Sun M."/>
            <person name="An G."/>
            <person name="Cheng J."/>
            <person name="Zhang Y."/>
            <person name="Shi Q."/>
            <person name="Xie Y."/>
            <person name="Shi X."/>
            <person name="Chang Y."/>
            <person name="Huang F."/>
            <person name="Chen Y."/>
            <person name="Hong S."/>
            <person name="Mi L."/>
            <person name="Sun Q."/>
            <person name="Zhang L."/>
            <person name="Zhou B."/>
            <person name="Peng R."/>
            <person name="Zhang X."/>
            <person name="Liu F."/>
        </authorList>
    </citation>
    <scope>NUCLEOTIDE SEQUENCE [LARGE SCALE GENOMIC DNA]</scope>
    <source>
        <strain evidence="3">cv. PA1801</strain>
    </source>
</reference>
<dbReference type="InterPro" id="IPR036397">
    <property type="entry name" value="RNaseH_sf"/>
</dbReference>
<dbReference type="Gene3D" id="3.30.420.10">
    <property type="entry name" value="Ribonuclease H-like superfamily/Ribonuclease H"/>
    <property type="match status" value="1"/>
</dbReference>
<evidence type="ECO:0000259" key="1">
    <source>
        <dbReference type="PROSITE" id="PS50994"/>
    </source>
</evidence>
<keyword evidence="3" id="KW-1185">Reference proteome</keyword>
<dbReference type="EMBL" id="SMMG02000005">
    <property type="protein sequence ID" value="KAA3473749.1"/>
    <property type="molecule type" value="Genomic_DNA"/>
</dbReference>
<proteinExistence type="predicted"/>
<dbReference type="GO" id="GO:0015074">
    <property type="term" value="P:DNA integration"/>
    <property type="evidence" value="ECO:0007669"/>
    <property type="project" value="InterPro"/>
</dbReference>
<dbReference type="SUPFAM" id="SSF53098">
    <property type="entry name" value="Ribonuclease H-like"/>
    <property type="match status" value="1"/>
</dbReference>
<evidence type="ECO:0000313" key="2">
    <source>
        <dbReference type="EMBL" id="KAA3473749.1"/>
    </source>
</evidence>
<feature type="domain" description="Integrase catalytic" evidence="1">
    <location>
        <begin position="39"/>
        <end position="173"/>
    </location>
</feature>
<dbReference type="OrthoDB" id="1001372at2759"/>
<dbReference type="InterPro" id="IPR012337">
    <property type="entry name" value="RNaseH-like_sf"/>
</dbReference>
<dbReference type="InterPro" id="IPR001584">
    <property type="entry name" value="Integrase_cat-core"/>
</dbReference>
<sequence>MNTSVDCCPSSSLVKEKGNSSTMLSNTIGMSNSYSSNVRYEMPLQNILEVELFDVWGIDFMGPFPPSWGNIYIMVAIDYVSKWVEVAALQTNDAKSVLKFLHKNNFTRFGTPCALITDECSHFDYKLVSNALNIYGTNEQAEISYKEIKQILEKVVNPNRKDWSARLDEVFFQDTNGFVIYGMKLVYGKPRHLPVELGTRHFGQS</sequence>
<dbReference type="AlphaFoldDB" id="A0A5B6VW13"/>
<dbReference type="Proteomes" id="UP000325315">
    <property type="component" value="Unassembled WGS sequence"/>
</dbReference>
<dbReference type="InterPro" id="IPR052160">
    <property type="entry name" value="Gypsy_RT_Integrase-like"/>
</dbReference>
<dbReference type="PROSITE" id="PS50994">
    <property type="entry name" value="INTEGRASE"/>
    <property type="match status" value="1"/>
</dbReference>
<gene>
    <name evidence="2" type="ORF">EPI10_024106</name>
</gene>
<evidence type="ECO:0000313" key="3">
    <source>
        <dbReference type="Proteomes" id="UP000325315"/>
    </source>
</evidence>
<name>A0A5B6VW13_9ROSI</name>